<dbReference type="GO" id="GO:0016787">
    <property type="term" value="F:hydrolase activity"/>
    <property type="evidence" value="ECO:0007669"/>
    <property type="project" value="UniProtKB-KW"/>
</dbReference>
<reference evidence="5 6" key="1">
    <citation type="submission" date="2014-04" db="EMBL/GenBank/DDBJ databases">
        <authorList>
            <consortium name="DOE Joint Genome Institute"/>
            <person name="Kuo A."/>
            <person name="Girlanda M."/>
            <person name="Perotto S."/>
            <person name="Kohler A."/>
            <person name="Nagy L.G."/>
            <person name="Floudas D."/>
            <person name="Copeland A."/>
            <person name="Barry K.W."/>
            <person name="Cichocki N."/>
            <person name="Veneault-Fourrey C."/>
            <person name="LaButti K."/>
            <person name="Lindquist E.A."/>
            <person name="Lipzen A."/>
            <person name="Lundell T."/>
            <person name="Morin E."/>
            <person name="Murat C."/>
            <person name="Sun H."/>
            <person name="Tunlid A."/>
            <person name="Henrissat B."/>
            <person name="Grigoriev I.V."/>
            <person name="Hibbett D.S."/>
            <person name="Martin F."/>
            <person name="Nordberg H.P."/>
            <person name="Cantor M.N."/>
            <person name="Hua S.X."/>
        </authorList>
    </citation>
    <scope>NUCLEOTIDE SEQUENCE [LARGE SCALE GENOMIC DNA]</scope>
    <source>
        <strain evidence="5 6">MUT 4182</strain>
    </source>
</reference>
<dbReference type="OrthoDB" id="3245633at2759"/>
<dbReference type="InterPro" id="IPR050628">
    <property type="entry name" value="SNF2_RAD54_helicase_TF"/>
</dbReference>
<protein>
    <recommendedName>
        <fullName evidence="4">Helicase C-terminal domain-containing protein</fullName>
    </recommendedName>
</protein>
<gene>
    <name evidence="5" type="ORF">M407DRAFT_30275</name>
</gene>
<name>A0A0C3KF28_9AGAM</name>
<dbReference type="GO" id="GO:0005524">
    <property type="term" value="F:ATP binding"/>
    <property type="evidence" value="ECO:0007669"/>
    <property type="project" value="UniProtKB-KW"/>
</dbReference>
<dbReference type="Proteomes" id="UP000054248">
    <property type="component" value="Unassembled WGS sequence"/>
</dbReference>
<dbReference type="EMBL" id="KN823189">
    <property type="protein sequence ID" value="KIO20078.1"/>
    <property type="molecule type" value="Genomic_DNA"/>
</dbReference>
<keyword evidence="3" id="KW-0067">ATP-binding</keyword>
<dbReference type="SUPFAM" id="SSF52540">
    <property type="entry name" value="P-loop containing nucleoside triphosphate hydrolases"/>
    <property type="match status" value="1"/>
</dbReference>
<dbReference type="InterPro" id="IPR001650">
    <property type="entry name" value="Helicase_C-like"/>
</dbReference>
<dbReference type="InterPro" id="IPR049730">
    <property type="entry name" value="SNF2/RAD54-like_C"/>
</dbReference>
<organism evidence="5 6">
    <name type="scientific">Tulasnella calospora MUT 4182</name>
    <dbReference type="NCBI Taxonomy" id="1051891"/>
    <lineage>
        <taxon>Eukaryota</taxon>
        <taxon>Fungi</taxon>
        <taxon>Dikarya</taxon>
        <taxon>Basidiomycota</taxon>
        <taxon>Agaricomycotina</taxon>
        <taxon>Agaricomycetes</taxon>
        <taxon>Cantharellales</taxon>
        <taxon>Tulasnellaceae</taxon>
        <taxon>Tulasnella</taxon>
    </lineage>
</organism>
<dbReference type="GO" id="GO:0006281">
    <property type="term" value="P:DNA repair"/>
    <property type="evidence" value="ECO:0007669"/>
    <property type="project" value="TreeGrafter"/>
</dbReference>
<dbReference type="PANTHER" id="PTHR45626">
    <property type="entry name" value="TRANSCRIPTION TERMINATION FACTOR 2-RELATED"/>
    <property type="match status" value="1"/>
</dbReference>
<dbReference type="Pfam" id="PF00271">
    <property type="entry name" value="Helicase_C"/>
    <property type="match status" value="1"/>
</dbReference>
<dbReference type="STRING" id="1051891.A0A0C3KF28"/>
<dbReference type="GO" id="GO:0008094">
    <property type="term" value="F:ATP-dependent activity, acting on DNA"/>
    <property type="evidence" value="ECO:0007669"/>
    <property type="project" value="TreeGrafter"/>
</dbReference>
<dbReference type="AlphaFoldDB" id="A0A0C3KF28"/>
<dbReference type="InterPro" id="IPR027417">
    <property type="entry name" value="P-loop_NTPase"/>
</dbReference>
<keyword evidence="6" id="KW-1185">Reference proteome</keyword>
<dbReference type="Gene3D" id="3.40.50.300">
    <property type="entry name" value="P-loop containing nucleotide triphosphate hydrolases"/>
    <property type="match status" value="1"/>
</dbReference>
<dbReference type="GO" id="GO:0005634">
    <property type="term" value="C:nucleus"/>
    <property type="evidence" value="ECO:0007669"/>
    <property type="project" value="TreeGrafter"/>
</dbReference>
<feature type="domain" description="Helicase C-terminal" evidence="4">
    <location>
        <begin position="188"/>
        <end position="292"/>
    </location>
</feature>
<dbReference type="PANTHER" id="PTHR45626:SF14">
    <property type="entry name" value="ATP-DEPENDENT DNA HELICASE (EUROFUNG)"/>
    <property type="match status" value="1"/>
</dbReference>
<evidence type="ECO:0000313" key="6">
    <source>
        <dbReference type="Proteomes" id="UP000054248"/>
    </source>
</evidence>
<keyword evidence="1" id="KW-0547">Nucleotide-binding</keyword>
<evidence type="ECO:0000256" key="1">
    <source>
        <dbReference type="ARBA" id="ARBA00022741"/>
    </source>
</evidence>
<evidence type="ECO:0000256" key="2">
    <source>
        <dbReference type="ARBA" id="ARBA00022801"/>
    </source>
</evidence>
<accession>A0A0C3KF28</accession>
<dbReference type="HOGENOM" id="CLU_806964_0_0_1"/>
<reference evidence="6" key="2">
    <citation type="submission" date="2015-01" db="EMBL/GenBank/DDBJ databases">
        <title>Evolutionary Origins and Diversification of the Mycorrhizal Mutualists.</title>
        <authorList>
            <consortium name="DOE Joint Genome Institute"/>
            <consortium name="Mycorrhizal Genomics Consortium"/>
            <person name="Kohler A."/>
            <person name="Kuo A."/>
            <person name="Nagy L.G."/>
            <person name="Floudas D."/>
            <person name="Copeland A."/>
            <person name="Barry K.W."/>
            <person name="Cichocki N."/>
            <person name="Veneault-Fourrey C."/>
            <person name="LaButti K."/>
            <person name="Lindquist E.A."/>
            <person name="Lipzen A."/>
            <person name="Lundell T."/>
            <person name="Morin E."/>
            <person name="Murat C."/>
            <person name="Riley R."/>
            <person name="Ohm R."/>
            <person name="Sun H."/>
            <person name="Tunlid A."/>
            <person name="Henrissat B."/>
            <person name="Grigoriev I.V."/>
            <person name="Hibbett D.S."/>
            <person name="Martin F."/>
        </authorList>
    </citation>
    <scope>NUCLEOTIDE SEQUENCE [LARGE SCALE GENOMIC DNA]</scope>
    <source>
        <strain evidence="6">MUT 4182</strain>
    </source>
</reference>
<keyword evidence="2" id="KW-0378">Hydrolase</keyword>
<proteinExistence type="predicted"/>
<evidence type="ECO:0000256" key="3">
    <source>
        <dbReference type="ARBA" id="ARBA00022840"/>
    </source>
</evidence>
<sequence>MQKPSNPRGVVKSTHRTIGAALKTAEPLRLTNMNCLPNFCGSQILIMIPAEFLERFILTDVSYLAMPATPTSELENRFLVFEKVSFDPDQRRFYRALEERLDEVGGQYLRPRALHRDGTDKVYRMVLLSLLACCNLDFVLWGSDESGGVRVCNICKERLEPGSNSRFCTVCKEKVRKKFPKGDLANPKIRKMISILRRTATGAKTAIVCQFDAFADVIAEQLTNEKIVFARFHDSNVVDKRFAMNRIRSQQRDTTVVLATVNPANIRGLNLENITTVILMDLWWNPRLDVHAFLENQNVVDIYKLYFENTVESRILEGFIQLHITWTFFCDLRKPTLRPDAVYL</sequence>
<evidence type="ECO:0000259" key="4">
    <source>
        <dbReference type="Pfam" id="PF00271"/>
    </source>
</evidence>
<dbReference type="CDD" id="cd18793">
    <property type="entry name" value="SF2_C_SNF"/>
    <property type="match status" value="1"/>
</dbReference>
<evidence type="ECO:0000313" key="5">
    <source>
        <dbReference type="EMBL" id="KIO20078.1"/>
    </source>
</evidence>